<dbReference type="AlphaFoldDB" id="A0A6L2JK96"/>
<evidence type="ECO:0000259" key="8">
    <source>
        <dbReference type="Pfam" id="PF17917"/>
    </source>
</evidence>
<keyword evidence="1" id="KW-0808">Transferase</keyword>
<evidence type="ECO:0000259" key="9">
    <source>
        <dbReference type="Pfam" id="PF17921"/>
    </source>
</evidence>
<gene>
    <name evidence="10" type="ORF">Tci_009406</name>
</gene>
<organism evidence="10">
    <name type="scientific">Tanacetum cinerariifolium</name>
    <name type="common">Dalmatian daisy</name>
    <name type="synonym">Chrysanthemum cinerariifolium</name>
    <dbReference type="NCBI Taxonomy" id="118510"/>
    <lineage>
        <taxon>Eukaryota</taxon>
        <taxon>Viridiplantae</taxon>
        <taxon>Streptophyta</taxon>
        <taxon>Embryophyta</taxon>
        <taxon>Tracheophyta</taxon>
        <taxon>Spermatophyta</taxon>
        <taxon>Magnoliopsida</taxon>
        <taxon>eudicotyledons</taxon>
        <taxon>Gunneridae</taxon>
        <taxon>Pentapetalae</taxon>
        <taxon>asterids</taxon>
        <taxon>campanulids</taxon>
        <taxon>Asterales</taxon>
        <taxon>Asteraceae</taxon>
        <taxon>Asteroideae</taxon>
        <taxon>Anthemideae</taxon>
        <taxon>Anthemidinae</taxon>
        <taxon>Tanacetum</taxon>
    </lineage>
</organism>
<evidence type="ECO:0000256" key="2">
    <source>
        <dbReference type="ARBA" id="ARBA00022695"/>
    </source>
</evidence>
<dbReference type="Gene3D" id="1.10.340.70">
    <property type="match status" value="1"/>
</dbReference>
<dbReference type="InterPro" id="IPR041373">
    <property type="entry name" value="RT_RNaseH"/>
</dbReference>
<protein>
    <submittedName>
        <fullName evidence="10">Putative reverse transcriptase domain-containing protein</fullName>
    </submittedName>
</protein>
<evidence type="ECO:0000256" key="1">
    <source>
        <dbReference type="ARBA" id="ARBA00022679"/>
    </source>
</evidence>
<name>A0A6L2JK96_TANCI</name>
<dbReference type="GO" id="GO:0003676">
    <property type="term" value="F:nucleic acid binding"/>
    <property type="evidence" value="ECO:0007669"/>
    <property type="project" value="InterPro"/>
</dbReference>
<feature type="region of interest" description="Disordered" evidence="7">
    <location>
        <begin position="11"/>
        <end position="69"/>
    </location>
</feature>
<comment type="caution">
    <text evidence="10">The sequence shown here is derived from an EMBL/GenBank/DDBJ whole genome shotgun (WGS) entry which is preliminary data.</text>
</comment>
<feature type="domain" description="Integrase zinc-binding" evidence="9">
    <location>
        <begin position="415"/>
        <end position="470"/>
    </location>
</feature>
<dbReference type="InterPro" id="IPR041588">
    <property type="entry name" value="Integrase_H2C2"/>
</dbReference>
<evidence type="ECO:0000256" key="4">
    <source>
        <dbReference type="ARBA" id="ARBA00022759"/>
    </source>
</evidence>
<dbReference type="InterPro" id="IPR050951">
    <property type="entry name" value="Retrovirus_Pol_polyprotein"/>
</dbReference>
<dbReference type="GO" id="GO:0016787">
    <property type="term" value="F:hydrolase activity"/>
    <property type="evidence" value="ECO:0007669"/>
    <property type="project" value="UniProtKB-KW"/>
</dbReference>
<dbReference type="GO" id="GO:0003964">
    <property type="term" value="F:RNA-directed DNA polymerase activity"/>
    <property type="evidence" value="ECO:0007669"/>
    <property type="project" value="UniProtKB-KW"/>
</dbReference>
<evidence type="ECO:0000256" key="6">
    <source>
        <dbReference type="ARBA" id="ARBA00022918"/>
    </source>
</evidence>
<dbReference type="PANTHER" id="PTHR37984:SF5">
    <property type="entry name" value="PROTEIN NYNRIN-LIKE"/>
    <property type="match status" value="1"/>
</dbReference>
<evidence type="ECO:0000256" key="7">
    <source>
        <dbReference type="SAM" id="MobiDB-lite"/>
    </source>
</evidence>
<dbReference type="Gene3D" id="3.30.420.10">
    <property type="entry name" value="Ribonuclease H-like superfamily/Ribonuclease H"/>
    <property type="match status" value="1"/>
</dbReference>
<evidence type="ECO:0000313" key="10">
    <source>
        <dbReference type="EMBL" id="GEU37428.1"/>
    </source>
</evidence>
<dbReference type="InterPro" id="IPR036397">
    <property type="entry name" value="RNaseH_sf"/>
</dbReference>
<sequence length="565" mass="64132">MLLVLETYNQGGNGNFPQGDLNYHASNQMGPRGFPPPNVQNSQNYNQNRQSPLGSRSLPSDTIANPRGDVKAITTRSGVTYKGPSIPPTPSSLLKEVEREPEVTKDKAITFKVGHTSRYSRNYYDESVNQINVIDVAYEEYAQEVLRFLDSLTSGNPTPLDPIIASFSTSFTPFKLGDFILEEIETFLRTSYELSNLDDDYYDTDGDILYLAKLLNKDPSLKLPHMNNEDLKKVDEKGHFMVKEGIVLGHKISELRIKVGSAKVDVIAKLPHPTSIKGVQSFSGAVLGKRKTKHFQPIYYASKTMTDAQAHYTTMKKELLAVVYAFKKFRPHLVLTKNIMYTNHSALKYLLTKQGAKPRLLQILEAQIKAVKPENLEKEDVGGMIRKDIPKEKLEPRADGTFCLNDRSWIPYYGDLRSMIMHESHKSNYSVHPGSDKMYQDIKNLYWWPNMKANIATYVSKCLTCAKVKAEHQRPSGLLVQPAKPKWKWDNITMDFITKLPKSSQGFDTIWAIVGRLIKSAHFLPIRDNDPLDKLARLYLNRIVARHGILVLIICDRDGRFTSNF</sequence>
<reference evidence="10" key="1">
    <citation type="journal article" date="2019" name="Sci. Rep.">
        <title>Draft genome of Tanacetum cinerariifolium, the natural source of mosquito coil.</title>
        <authorList>
            <person name="Yamashiro T."/>
            <person name="Shiraishi A."/>
            <person name="Satake H."/>
            <person name="Nakayama K."/>
        </authorList>
    </citation>
    <scope>NUCLEOTIDE SEQUENCE</scope>
</reference>
<proteinExistence type="predicted"/>
<dbReference type="SUPFAM" id="SSF56672">
    <property type="entry name" value="DNA/RNA polymerases"/>
    <property type="match status" value="1"/>
</dbReference>
<dbReference type="Pfam" id="PF17921">
    <property type="entry name" value="Integrase_H2C2"/>
    <property type="match status" value="1"/>
</dbReference>
<evidence type="ECO:0000256" key="3">
    <source>
        <dbReference type="ARBA" id="ARBA00022722"/>
    </source>
</evidence>
<keyword evidence="4" id="KW-0255">Endonuclease</keyword>
<keyword evidence="2" id="KW-0548">Nucleotidyltransferase</keyword>
<dbReference type="SUPFAM" id="SSF53098">
    <property type="entry name" value="Ribonuclease H-like"/>
    <property type="match status" value="1"/>
</dbReference>
<keyword evidence="3" id="KW-0540">Nuclease</keyword>
<keyword evidence="6 10" id="KW-0695">RNA-directed DNA polymerase</keyword>
<dbReference type="InterPro" id="IPR043502">
    <property type="entry name" value="DNA/RNA_pol_sf"/>
</dbReference>
<accession>A0A6L2JK96</accession>
<keyword evidence="5" id="KW-0378">Hydrolase</keyword>
<evidence type="ECO:0000256" key="5">
    <source>
        <dbReference type="ARBA" id="ARBA00022801"/>
    </source>
</evidence>
<feature type="compositionally biased region" description="Low complexity" evidence="7">
    <location>
        <begin position="39"/>
        <end position="52"/>
    </location>
</feature>
<feature type="compositionally biased region" description="Polar residues" evidence="7">
    <location>
        <begin position="53"/>
        <end position="63"/>
    </location>
</feature>
<feature type="domain" description="Reverse transcriptase RNase H-like" evidence="8">
    <location>
        <begin position="282"/>
        <end position="363"/>
    </location>
</feature>
<dbReference type="PANTHER" id="PTHR37984">
    <property type="entry name" value="PROTEIN CBG26694"/>
    <property type="match status" value="1"/>
</dbReference>
<dbReference type="InterPro" id="IPR012337">
    <property type="entry name" value="RNaseH-like_sf"/>
</dbReference>
<dbReference type="Pfam" id="PF17917">
    <property type="entry name" value="RT_RNaseH"/>
    <property type="match status" value="1"/>
</dbReference>
<dbReference type="GO" id="GO:0004519">
    <property type="term" value="F:endonuclease activity"/>
    <property type="evidence" value="ECO:0007669"/>
    <property type="project" value="UniProtKB-KW"/>
</dbReference>
<dbReference type="EMBL" id="BKCJ010000928">
    <property type="protein sequence ID" value="GEU37428.1"/>
    <property type="molecule type" value="Genomic_DNA"/>
</dbReference>